<dbReference type="RefSeq" id="WP_074755243.1">
    <property type="nucleotide sequence ID" value="NZ_FOGJ01000007.1"/>
</dbReference>
<dbReference type="InterPro" id="IPR017475">
    <property type="entry name" value="EPS_sugar_tfrase"/>
</dbReference>
<feature type="transmembrane region" description="Helical" evidence="7">
    <location>
        <begin position="12"/>
        <end position="33"/>
    </location>
</feature>
<keyword evidence="3 9" id="KW-0808">Transferase</keyword>
<evidence type="ECO:0000256" key="2">
    <source>
        <dbReference type="ARBA" id="ARBA00006464"/>
    </source>
</evidence>
<dbReference type="GO" id="GO:0016780">
    <property type="term" value="F:phosphotransferase activity, for other substituted phosphate groups"/>
    <property type="evidence" value="ECO:0007669"/>
    <property type="project" value="TreeGrafter"/>
</dbReference>
<comment type="subcellular location">
    <subcellularLocation>
        <location evidence="1">Membrane</location>
        <topology evidence="1">Multi-pass membrane protein</topology>
    </subcellularLocation>
</comment>
<evidence type="ECO:0000313" key="9">
    <source>
        <dbReference type="EMBL" id="SER56078.1"/>
    </source>
</evidence>
<comment type="similarity">
    <text evidence="2">Belongs to the bacterial sugar transferase family.</text>
</comment>
<evidence type="ECO:0000313" key="10">
    <source>
        <dbReference type="Proteomes" id="UP000182584"/>
    </source>
</evidence>
<dbReference type="PANTHER" id="PTHR30576">
    <property type="entry name" value="COLANIC BIOSYNTHESIS UDP-GLUCOSE LIPID CARRIER TRANSFERASE"/>
    <property type="match status" value="1"/>
</dbReference>
<dbReference type="Proteomes" id="UP000182584">
    <property type="component" value="Unassembled WGS sequence"/>
</dbReference>
<keyword evidence="4 7" id="KW-0812">Transmembrane</keyword>
<feature type="domain" description="Bacterial sugar transferase" evidence="8">
    <location>
        <begin position="275"/>
        <end position="463"/>
    </location>
</feature>
<dbReference type="GO" id="GO:0016020">
    <property type="term" value="C:membrane"/>
    <property type="evidence" value="ECO:0007669"/>
    <property type="project" value="UniProtKB-SubCell"/>
</dbReference>
<keyword evidence="6 7" id="KW-0472">Membrane</keyword>
<dbReference type="AlphaFoldDB" id="A0A1H9Q6M8"/>
<keyword evidence="5 7" id="KW-1133">Transmembrane helix</keyword>
<proteinExistence type="inferred from homology"/>
<reference evidence="9 10" key="1">
    <citation type="submission" date="2016-10" db="EMBL/GenBank/DDBJ databases">
        <authorList>
            <person name="de Groot N.N."/>
        </authorList>
    </citation>
    <scope>NUCLEOTIDE SEQUENCE [LARGE SCALE GENOMIC DNA]</scope>
    <source>
        <strain evidence="9 10">AR40</strain>
    </source>
</reference>
<dbReference type="Gene3D" id="3.40.50.720">
    <property type="entry name" value="NAD(P)-binding Rossmann-like Domain"/>
    <property type="match status" value="1"/>
</dbReference>
<gene>
    <name evidence="9" type="ORF">SAMN04487884_10752</name>
</gene>
<accession>A0A1H9Q6M8</accession>
<dbReference type="OrthoDB" id="9808602at2"/>
<feature type="transmembrane region" description="Helical" evidence="7">
    <location>
        <begin position="109"/>
        <end position="128"/>
    </location>
</feature>
<name>A0A1H9Q6M8_BUTFI</name>
<evidence type="ECO:0000256" key="1">
    <source>
        <dbReference type="ARBA" id="ARBA00004141"/>
    </source>
</evidence>
<evidence type="ECO:0000256" key="5">
    <source>
        <dbReference type="ARBA" id="ARBA00022989"/>
    </source>
</evidence>
<dbReference type="PANTHER" id="PTHR30576:SF10">
    <property type="entry name" value="SLL5057 PROTEIN"/>
    <property type="match status" value="1"/>
</dbReference>
<evidence type="ECO:0000256" key="3">
    <source>
        <dbReference type="ARBA" id="ARBA00022679"/>
    </source>
</evidence>
<evidence type="ECO:0000256" key="6">
    <source>
        <dbReference type="ARBA" id="ARBA00023136"/>
    </source>
</evidence>
<feature type="transmembrane region" description="Helical" evidence="7">
    <location>
        <begin position="45"/>
        <end position="63"/>
    </location>
</feature>
<dbReference type="EMBL" id="FOGJ01000007">
    <property type="protein sequence ID" value="SER56078.1"/>
    <property type="molecule type" value="Genomic_DNA"/>
</dbReference>
<sequence>MNGNNRYAIRYLVWFLDAVIIVLSFVAATYIRWQNFVDMDSQKTHFLVCLILVMVSGIYTFGVDANRDFMKRRFPQESYAVMKYELVIVLTTTVINYILNIGGTFSRLVMFYFIVLDYLLTVLVRQLLRKCLAAYWKNADTAVKILVLAEKEHLERTIRHLQHHIDINYAIVGAVCLDADMKGEIIRGVSVISDRRDLVKTVTTMPLDEVFIYTPGSSQDALADVINAFSDMGVTVHYCVMLPGMRGRTSIGMLGGYSVVTYAKGTGRYRALIIKRMVDILGGLVGSIFTIILTVFVGIAIKIDSPGPIFFSQVRIGRNGRRFKIYKFRSMYIDAEERKKELESQNEMTGLMFKIKDDPRITKVGAFIRKTSLDEFPQFFNILKGDMSLVGTRPPTEKEFEQYNEYYRRRISMTPGLTGMWQVSGRSDIEDFDEIVKLDLQYIDNWSLGLDIRILFKTVSVVFRGSGAS</sequence>
<dbReference type="Pfam" id="PF13727">
    <property type="entry name" value="CoA_binding_3"/>
    <property type="match status" value="1"/>
</dbReference>
<dbReference type="InterPro" id="IPR003362">
    <property type="entry name" value="Bact_transf"/>
</dbReference>
<evidence type="ECO:0000259" key="8">
    <source>
        <dbReference type="Pfam" id="PF02397"/>
    </source>
</evidence>
<evidence type="ECO:0000256" key="7">
    <source>
        <dbReference type="SAM" id="Phobius"/>
    </source>
</evidence>
<evidence type="ECO:0000256" key="4">
    <source>
        <dbReference type="ARBA" id="ARBA00022692"/>
    </source>
</evidence>
<dbReference type="Pfam" id="PF02397">
    <property type="entry name" value="Bac_transf"/>
    <property type="match status" value="1"/>
</dbReference>
<dbReference type="eggNOG" id="COG2148">
    <property type="taxonomic scope" value="Bacteria"/>
</dbReference>
<protein>
    <submittedName>
        <fullName evidence="9">Exopolysaccharide biosynthesis polyprenyl glycosylphosphotransferase</fullName>
    </submittedName>
</protein>
<organism evidence="9 10">
    <name type="scientific">Butyrivibrio fibrisolvens</name>
    <dbReference type="NCBI Taxonomy" id="831"/>
    <lineage>
        <taxon>Bacteria</taxon>
        <taxon>Bacillati</taxon>
        <taxon>Bacillota</taxon>
        <taxon>Clostridia</taxon>
        <taxon>Lachnospirales</taxon>
        <taxon>Lachnospiraceae</taxon>
        <taxon>Butyrivibrio</taxon>
    </lineage>
</organism>
<feature type="transmembrane region" description="Helical" evidence="7">
    <location>
        <begin position="278"/>
        <end position="301"/>
    </location>
</feature>
<feature type="transmembrane region" description="Helical" evidence="7">
    <location>
        <begin position="84"/>
        <end position="103"/>
    </location>
</feature>
<dbReference type="NCBIfam" id="TIGR03025">
    <property type="entry name" value="EPS_sugtrans"/>
    <property type="match status" value="1"/>
</dbReference>